<dbReference type="InterPro" id="IPR052538">
    <property type="entry name" value="Flavonoid_dioxygenase-like"/>
</dbReference>
<dbReference type="EMBL" id="KZ825964">
    <property type="protein sequence ID" value="PYH90903.1"/>
    <property type="molecule type" value="Genomic_DNA"/>
</dbReference>
<dbReference type="VEuPathDB" id="FungiDB:BO71DRAFT_401801"/>
<sequence>MRSLLSLATALGGALTIRAPQNVTDTPSKSTLLPDSLYVDNAPNYLRPYVIRQYATAQATILRGEVFRFYITGPSSGNAFTLVVVNAPQNAVLNVLPHIHERHFECFYNYKGRFQLWAQGRDNITQETRVLTQGDFGAVVRNSTHTFQMMDPDSQMGGAIVPGGFEETFFAIGHNASFGTHTPYNPAFSNTTYDLTFSNGTMANEAPFDVYNQPRFQPRRDAINGTAPANRTWHTGPNSPAPFGIPYFIANGFGPKYLNNETGYQIIQPVVTLNQSGDLNFTSSTITISATPQNATVAHWLIQETVAIQVLEGHLWVHIAGFDAALLTCGDVALIPGGVGFRYWTDTYFTKFFSLNQGGNGVDTQLIRRGAEYHAVVFPDEFS</sequence>
<gene>
    <name evidence="2" type="ORF">BO71DRAFT_401801</name>
</gene>
<name>A0A319DI77_9EURO</name>
<dbReference type="CDD" id="cd20281">
    <property type="entry name" value="cupin_QDO_C"/>
    <property type="match status" value="1"/>
</dbReference>
<dbReference type="STRING" id="1448320.A0A319DI77"/>
<keyword evidence="2" id="KW-0560">Oxidoreductase</keyword>
<protein>
    <submittedName>
        <fullName evidence="2">Quercetin 2,3-dioxygenase anaerobically complexed with the substrate kaempferol</fullName>
    </submittedName>
</protein>
<dbReference type="PANTHER" id="PTHR43346:SF1">
    <property type="entry name" value="QUERCETIN 2,3-DIOXYGENASE-RELATED"/>
    <property type="match status" value="1"/>
</dbReference>
<dbReference type="InterPro" id="IPR014710">
    <property type="entry name" value="RmlC-like_jellyroll"/>
</dbReference>
<dbReference type="InterPro" id="IPR011051">
    <property type="entry name" value="RmlC_Cupin_sf"/>
</dbReference>
<dbReference type="OrthoDB" id="5370773at2759"/>
<evidence type="ECO:0000313" key="3">
    <source>
        <dbReference type="Proteomes" id="UP000247810"/>
    </source>
</evidence>
<evidence type="ECO:0000313" key="2">
    <source>
        <dbReference type="EMBL" id="PYH90903.1"/>
    </source>
</evidence>
<proteinExistence type="predicted"/>
<keyword evidence="1" id="KW-0732">Signal</keyword>
<dbReference type="GO" id="GO:0051213">
    <property type="term" value="F:dioxygenase activity"/>
    <property type="evidence" value="ECO:0007669"/>
    <property type="project" value="UniProtKB-KW"/>
</dbReference>
<accession>A0A319DI77</accession>
<organism evidence="2 3">
    <name type="scientific">Aspergillus ellipticus CBS 707.79</name>
    <dbReference type="NCBI Taxonomy" id="1448320"/>
    <lineage>
        <taxon>Eukaryota</taxon>
        <taxon>Fungi</taxon>
        <taxon>Dikarya</taxon>
        <taxon>Ascomycota</taxon>
        <taxon>Pezizomycotina</taxon>
        <taxon>Eurotiomycetes</taxon>
        <taxon>Eurotiomycetidae</taxon>
        <taxon>Eurotiales</taxon>
        <taxon>Aspergillaceae</taxon>
        <taxon>Aspergillus</taxon>
        <taxon>Aspergillus subgen. Circumdati</taxon>
    </lineage>
</organism>
<dbReference type="SUPFAM" id="SSF51182">
    <property type="entry name" value="RmlC-like cupins"/>
    <property type="match status" value="1"/>
</dbReference>
<feature type="signal peptide" evidence="1">
    <location>
        <begin position="1"/>
        <end position="16"/>
    </location>
</feature>
<dbReference type="Proteomes" id="UP000247810">
    <property type="component" value="Unassembled WGS sequence"/>
</dbReference>
<keyword evidence="3" id="KW-1185">Reference proteome</keyword>
<dbReference type="Gene3D" id="2.60.120.10">
    <property type="entry name" value="Jelly Rolls"/>
    <property type="match status" value="2"/>
</dbReference>
<feature type="chain" id="PRO_5016264595" evidence="1">
    <location>
        <begin position="17"/>
        <end position="383"/>
    </location>
</feature>
<dbReference type="AlphaFoldDB" id="A0A319DI77"/>
<evidence type="ECO:0000256" key="1">
    <source>
        <dbReference type="SAM" id="SignalP"/>
    </source>
</evidence>
<keyword evidence="2" id="KW-0223">Dioxygenase</keyword>
<dbReference type="PANTHER" id="PTHR43346">
    <property type="entry name" value="LIGAND BINDING DOMAIN PROTEIN, PUTATIVE (AFU_ORTHOLOGUE AFUA_6G14370)-RELATED"/>
    <property type="match status" value="1"/>
</dbReference>
<reference evidence="2 3" key="1">
    <citation type="submission" date="2018-02" db="EMBL/GenBank/DDBJ databases">
        <title>The genomes of Aspergillus section Nigri reveals drivers in fungal speciation.</title>
        <authorList>
            <consortium name="DOE Joint Genome Institute"/>
            <person name="Vesth T.C."/>
            <person name="Nybo J."/>
            <person name="Theobald S."/>
            <person name="Brandl J."/>
            <person name="Frisvad J.C."/>
            <person name="Nielsen K.F."/>
            <person name="Lyhne E.K."/>
            <person name="Kogle M.E."/>
            <person name="Kuo A."/>
            <person name="Riley R."/>
            <person name="Clum A."/>
            <person name="Nolan M."/>
            <person name="Lipzen A."/>
            <person name="Salamov A."/>
            <person name="Henrissat B."/>
            <person name="Wiebenga A."/>
            <person name="De vries R.P."/>
            <person name="Grigoriev I.V."/>
            <person name="Mortensen U.H."/>
            <person name="Andersen M.R."/>
            <person name="Baker S.E."/>
        </authorList>
    </citation>
    <scope>NUCLEOTIDE SEQUENCE [LARGE SCALE GENOMIC DNA]</scope>
    <source>
        <strain evidence="2 3">CBS 707.79</strain>
    </source>
</reference>
<dbReference type="CDD" id="cd02215">
    <property type="entry name" value="cupin_QDO_N_C"/>
    <property type="match status" value="1"/>
</dbReference>